<proteinExistence type="predicted"/>
<dbReference type="Gene3D" id="3.30.450.40">
    <property type="match status" value="1"/>
</dbReference>
<dbReference type="Gene3D" id="1.10.10.10">
    <property type="entry name" value="Winged helix-like DNA-binding domain superfamily/Winged helix DNA-binding domain"/>
    <property type="match status" value="1"/>
</dbReference>
<dbReference type="SMART" id="SM01012">
    <property type="entry name" value="ANTAR"/>
    <property type="match status" value="1"/>
</dbReference>
<dbReference type="PIRSF" id="PIRSF036625">
    <property type="entry name" value="GAF_ANTAR"/>
    <property type="match status" value="1"/>
</dbReference>
<accession>A0ABS2ALY3</accession>
<gene>
    <name evidence="6" type="ORF">JIG36_35290</name>
</gene>
<protein>
    <submittedName>
        <fullName evidence="6">GAF and ANTAR domain-containing protein</fullName>
    </submittedName>
</protein>
<dbReference type="EMBL" id="JAENHP010000016">
    <property type="protein sequence ID" value="MBM2620778.1"/>
    <property type="molecule type" value="Genomic_DNA"/>
</dbReference>
<comment type="caution">
    <text evidence="6">The sequence shown here is derived from an EMBL/GenBank/DDBJ whole genome shotgun (WGS) entry which is preliminary data.</text>
</comment>
<keyword evidence="1" id="KW-0808">Transferase</keyword>
<dbReference type="SUPFAM" id="SSF55781">
    <property type="entry name" value="GAF domain-like"/>
    <property type="match status" value="1"/>
</dbReference>
<organism evidence="6 7">
    <name type="scientific">Paractinoplanes ovalisporus</name>
    <dbReference type="NCBI Taxonomy" id="2810368"/>
    <lineage>
        <taxon>Bacteria</taxon>
        <taxon>Bacillati</taxon>
        <taxon>Actinomycetota</taxon>
        <taxon>Actinomycetes</taxon>
        <taxon>Micromonosporales</taxon>
        <taxon>Micromonosporaceae</taxon>
        <taxon>Paractinoplanes</taxon>
    </lineage>
</organism>
<dbReference type="InterPro" id="IPR029016">
    <property type="entry name" value="GAF-like_dom_sf"/>
</dbReference>
<dbReference type="InterPro" id="IPR011006">
    <property type="entry name" value="CheY-like_superfamily"/>
</dbReference>
<keyword evidence="7" id="KW-1185">Reference proteome</keyword>
<keyword evidence="2" id="KW-0418">Kinase</keyword>
<keyword evidence="3" id="KW-0805">Transcription regulation</keyword>
<sequence>MAEPEEMLELFSSTARALRVEAPDVLTAIVTQAAQTVPSAVWAGVIELERGRLTPKATLGDPPRVLDRLQQEQNTGPCIDAARDQQVVVVDDTATDRRWPGIAATAVAQGVCSMLCLPLWVDGHRLGTLSLYGEQSHAFAAAERRLAAFYATLAALALADSRRVAQLTLALESRDLIGQAKGILAERLRITPEAAFALLKKTSQDTNQRLVAVAEKLVGTGEWPG</sequence>
<reference evidence="6 7" key="1">
    <citation type="submission" date="2021-01" db="EMBL/GenBank/DDBJ databases">
        <title>Actinoplanes sp. nov. LDG1-06 isolated from lichen.</title>
        <authorList>
            <person name="Saeng-In P."/>
            <person name="Phongsopitanun W."/>
            <person name="Kanchanasin P."/>
            <person name="Yuki M."/>
            <person name="Kudo T."/>
            <person name="Ohkuma M."/>
            <person name="Tanasupawat S."/>
        </authorList>
    </citation>
    <scope>NUCLEOTIDE SEQUENCE [LARGE SCALE GENOMIC DNA]</scope>
    <source>
        <strain evidence="6 7">LDG1-06</strain>
    </source>
</reference>
<dbReference type="Proteomes" id="UP000632138">
    <property type="component" value="Unassembled WGS sequence"/>
</dbReference>
<evidence type="ECO:0000313" key="6">
    <source>
        <dbReference type="EMBL" id="MBM2620778.1"/>
    </source>
</evidence>
<evidence type="ECO:0000256" key="1">
    <source>
        <dbReference type="ARBA" id="ARBA00022679"/>
    </source>
</evidence>
<feature type="domain" description="ANTAR" evidence="5">
    <location>
        <begin position="157"/>
        <end position="218"/>
    </location>
</feature>
<dbReference type="InterPro" id="IPR003018">
    <property type="entry name" value="GAF"/>
</dbReference>
<evidence type="ECO:0000256" key="4">
    <source>
        <dbReference type="ARBA" id="ARBA00023163"/>
    </source>
</evidence>
<evidence type="ECO:0000313" key="7">
    <source>
        <dbReference type="Proteomes" id="UP000632138"/>
    </source>
</evidence>
<dbReference type="SMART" id="SM00065">
    <property type="entry name" value="GAF"/>
    <property type="match status" value="1"/>
</dbReference>
<dbReference type="SUPFAM" id="SSF52172">
    <property type="entry name" value="CheY-like"/>
    <property type="match status" value="1"/>
</dbReference>
<dbReference type="InterPro" id="IPR036388">
    <property type="entry name" value="WH-like_DNA-bd_sf"/>
</dbReference>
<dbReference type="RefSeq" id="WP_203380759.1">
    <property type="nucleotide sequence ID" value="NZ_JAENHP010000016.1"/>
</dbReference>
<name>A0ABS2ALY3_9ACTN</name>
<dbReference type="Pfam" id="PF03861">
    <property type="entry name" value="ANTAR"/>
    <property type="match status" value="1"/>
</dbReference>
<dbReference type="InterPro" id="IPR012074">
    <property type="entry name" value="GAF_ANTAR"/>
</dbReference>
<keyword evidence="4" id="KW-0804">Transcription</keyword>
<dbReference type="InterPro" id="IPR005561">
    <property type="entry name" value="ANTAR"/>
</dbReference>
<dbReference type="PROSITE" id="PS50921">
    <property type="entry name" value="ANTAR"/>
    <property type="match status" value="1"/>
</dbReference>
<evidence type="ECO:0000256" key="2">
    <source>
        <dbReference type="ARBA" id="ARBA00022777"/>
    </source>
</evidence>
<dbReference type="Pfam" id="PF13185">
    <property type="entry name" value="GAF_2"/>
    <property type="match status" value="1"/>
</dbReference>
<evidence type="ECO:0000256" key="3">
    <source>
        <dbReference type="ARBA" id="ARBA00023015"/>
    </source>
</evidence>
<evidence type="ECO:0000259" key="5">
    <source>
        <dbReference type="PROSITE" id="PS50921"/>
    </source>
</evidence>